<protein>
    <recommendedName>
        <fullName evidence="5">Outer membrane lipoprotein carrier protein LolA</fullName>
    </recommendedName>
</protein>
<evidence type="ECO:0008006" key="5">
    <source>
        <dbReference type="Google" id="ProtNLM"/>
    </source>
</evidence>
<gene>
    <name evidence="3" type="ORF">AAW51_3779</name>
</gene>
<sequence>MPPERSRRAATLLAALCLGLGLALGSPAARASTPINLEQLMRTLAEVKAGEATFTERRQVGELQQTLTSSGRLSFSAPDTFVRETLKPRPDRLAVTGNTLTMSQGSRSRTVALDSAPEAQAIVEAVRGTLTGNAAVLQRHFTTELAGTLDRWTLELIPKEARLRGQVARVTVAGQQAVVRELRILLSDGDLSVMTIEPVSPGAR</sequence>
<dbReference type="STRING" id="413882.AAW51_3779"/>
<feature type="chain" id="PRO_5005183841" description="Outer membrane lipoprotein carrier protein LolA" evidence="2">
    <location>
        <begin position="32"/>
        <end position="204"/>
    </location>
</feature>
<accession>A0A0G3BVA5</accession>
<dbReference type="SUPFAM" id="SSF89392">
    <property type="entry name" value="Prokaryotic lipoproteins and lipoprotein localization factors"/>
    <property type="match status" value="1"/>
</dbReference>
<keyword evidence="1 2" id="KW-0732">Signal</keyword>
<dbReference type="AlphaFoldDB" id="A0A0G3BVA5"/>
<dbReference type="Proteomes" id="UP000035352">
    <property type="component" value="Chromosome"/>
</dbReference>
<dbReference type="CDD" id="cd16325">
    <property type="entry name" value="LolA"/>
    <property type="match status" value="1"/>
</dbReference>
<reference evidence="3 4" key="1">
    <citation type="submission" date="2015-05" db="EMBL/GenBank/DDBJ databases">
        <authorList>
            <person name="Tang B."/>
            <person name="Yu Y."/>
        </authorList>
    </citation>
    <scope>NUCLEOTIDE SEQUENCE [LARGE SCALE GENOMIC DNA]</scope>
    <source>
        <strain evidence="3 4">DSM 7029</strain>
    </source>
</reference>
<dbReference type="Gene3D" id="2.50.20.10">
    <property type="entry name" value="Lipoprotein localisation LolA/LolB/LppX"/>
    <property type="match status" value="1"/>
</dbReference>
<evidence type="ECO:0000256" key="2">
    <source>
        <dbReference type="SAM" id="SignalP"/>
    </source>
</evidence>
<dbReference type="Pfam" id="PF19574">
    <property type="entry name" value="LolA_3"/>
    <property type="match status" value="1"/>
</dbReference>
<evidence type="ECO:0000256" key="1">
    <source>
        <dbReference type="ARBA" id="ARBA00022729"/>
    </source>
</evidence>
<evidence type="ECO:0000313" key="3">
    <source>
        <dbReference type="EMBL" id="AKJ30470.1"/>
    </source>
</evidence>
<name>A0A0G3BVA5_9BURK</name>
<proteinExistence type="predicted"/>
<keyword evidence="4" id="KW-1185">Reference proteome</keyword>
<organism evidence="3 4">
    <name type="scientific">Caldimonas brevitalea</name>
    <dbReference type="NCBI Taxonomy" id="413882"/>
    <lineage>
        <taxon>Bacteria</taxon>
        <taxon>Pseudomonadati</taxon>
        <taxon>Pseudomonadota</taxon>
        <taxon>Betaproteobacteria</taxon>
        <taxon>Burkholderiales</taxon>
        <taxon>Sphaerotilaceae</taxon>
        <taxon>Caldimonas</taxon>
    </lineage>
</organism>
<dbReference type="InterPro" id="IPR029046">
    <property type="entry name" value="LolA/LolB/LppX"/>
</dbReference>
<evidence type="ECO:0000313" key="4">
    <source>
        <dbReference type="Proteomes" id="UP000035352"/>
    </source>
</evidence>
<feature type="signal peptide" evidence="2">
    <location>
        <begin position="1"/>
        <end position="31"/>
    </location>
</feature>
<dbReference type="KEGG" id="pbh:AAW51_3779"/>
<dbReference type="InterPro" id="IPR004564">
    <property type="entry name" value="OM_lipoprot_carrier_LolA-like"/>
</dbReference>
<dbReference type="EMBL" id="CP011371">
    <property type="protein sequence ID" value="AKJ30470.1"/>
    <property type="molecule type" value="Genomic_DNA"/>
</dbReference>